<dbReference type="PANTHER" id="PTHR13604">
    <property type="entry name" value="DC12-RELATED"/>
    <property type="match status" value="1"/>
</dbReference>
<dbReference type="EC" id="3.4.-.-" evidence="8"/>
<dbReference type="Gene3D" id="3.90.1680.10">
    <property type="entry name" value="SOS response associated peptidase-like"/>
    <property type="match status" value="1"/>
</dbReference>
<dbReference type="Pfam" id="PF02586">
    <property type="entry name" value="SRAP"/>
    <property type="match status" value="1"/>
</dbReference>
<dbReference type="RefSeq" id="WP_093151691.1">
    <property type="nucleotide sequence ID" value="NZ_FNBW01000009.1"/>
</dbReference>
<dbReference type="EMBL" id="FNBW01000009">
    <property type="protein sequence ID" value="SDG04465.1"/>
    <property type="molecule type" value="Genomic_DNA"/>
</dbReference>
<dbReference type="GO" id="GO:0006508">
    <property type="term" value="P:proteolysis"/>
    <property type="evidence" value="ECO:0007669"/>
    <property type="project" value="UniProtKB-KW"/>
</dbReference>
<evidence type="ECO:0000256" key="7">
    <source>
        <dbReference type="ARBA" id="ARBA00023239"/>
    </source>
</evidence>
<keyword evidence="5" id="KW-0190">Covalent protein-DNA linkage</keyword>
<keyword evidence="7" id="KW-0456">Lyase</keyword>
<keyword evidence="2 8" id="KW-0645">Protease</keyword>
<dbReference type="GO" id="GO:0106300">
    <property type="term" value="P:protein-DNA covalent cross-linking repair"/>
    <property type="evidence" value="ECO:0007669"/>
    <property type="project" value="InterPro"/>
</dbReference>
<evidence type="ECO:0000256" key="2">
    <source>
        <dbReference type="ARBA" id="ARBA00022670"/>
    </source>
</evidence>
<dbReference type="GO" id="GO:0003697">
    <property type="term" value="F:single-stranded DNA binding"/>
    <property type="evidence" value="ECO:0007669"/>
    <property type="project" value="InterPro"/>
</dbReference>
<keyword evidence="4 8" id="KW-0378">Hydrolase</keyword>
<dbReference type="GO" id="GO:0008233">
    <property type="term" value="F:peptidase activity"/>
    <property type="evidence" value="ECO:0007669"/>
    <property type="project" value="UniProtKB-KW"/>
</dbReference>
<evidence type="ECO:0000313" key="10">
    <source>
        <dbReference type="EMBL" id="SDG04465.1"/>
    </source>
</evidence>
<gene>
    <name evidence="10" type="ORF">SAMN05660686_03183</name>
</gene>
<dbReference type="AlphaFoldDB" id="A0A8G2BJF5"/>
<evidence type="ECO:0000256" key="9">
    <source>
        <dbReference type="SAM" id="MobiDB-lite"/>
    </source>
</evidence>
<dbReference type="PANTHER" id="PTHR13604:SF0">
    <property type="entry name" value="ABASIC SITE PROCESSING PROTEIN HMCES"/>
    <property type="match status" value="1"/>
</dbReference>
<keyword evidence="11" id="KW-1185">Reference proteome</keyword>
<reference evidence="10 11" key="1">
    <citation type="submission" date="2016-10" db="EMBL/GenBank/DDBJ databases">
        <authorList>
            <person name="Varghese N."/>
            <person name="Submissions S."/>
        </authorList>
    </citation>
    <scope>NUCLEOTIDE SEQUENCE [LARGE SCALE GENOMIC DNA]</scope>
    <source>
        <strain evidence="10 11">DSM 18839</strain>
    </source>
</reference>
<sequence length="239" mass="26843">MCGRYSITTAPEAMRHLFDVETGLNLEPRWNMAPTQAAPVIKLMTEGPARGHRVLAMMRWGLVPSWAKDTDIGVKMINARAETVDEKPAFRGAYRYRRCVIPADGFYEWRTEGKVKQPYRVVRRDRAPFGFAGLWELWEGTGEGSALETFTIVTTDATESIAHIHHRMPVMLFDRDAFATWMGPDKDAAGQLMLPCDPGLVEAYPVDRRVGNVRNDDAGLVEPITPKPKPPKPMQGSLF</sequence>
<comment type="similarity">
    <text evidence="1 8">Belongs to the SOS response-associated peptidase family.</text>
</comment>
<dbReference type="SUPFAM" id="SSF143081">
    <property type="entry name" value="BB1717-like"/>
    <property type="match status" value="1"/>
</dbReference>
<proteinExistence type="inferred from homology"/>
<evidence type="ECO:0000256" key="1">
    <source>
        <dbReference type="ARBA" id="ARBA00008136"/>
    </source>
</evidence>
<evidence type="ECO:0000256" key="5">
    <source>
        <dbReference type="ARBA" id="ARBA00023124"/>
    </source>
</evidence>
<evidence type="ECO:0000256" key="3">
    <source>
        <dbReference type="ARBA" id="ARBA00022763"/>
    </source>
</evidence>
<protein>
    <recommendedName>
        <fullName evidence="8">Abasic site processing protein</fullName>
        <ecNumber evidence="8">3.4.-.-</ecNumber>
    </recommendedName>
</protein>
<feature type="region of interest" description="Disordered" evidence="9">
    <location>
        <begin position="218"/>
        <end position="239"/>
    </location>
</feature>
<dbReference type="OrthoDB" id="9782620at2"/>
<accession>A0A8G2BJF5</accession>
<comment type="caution">
    <text evidence="10">The sequence shown here is derived from an EMBL/GenBank/DDBJ whole genome shotgun (WGS) entry which is preliminary data.</text>
</comment>
<dbReference type="GO" id="GO:0016829">
    <property type="term" value="F:lyase activity"/>
    <property type="evidence" value="ECO:0007669"/>
    <property type="project" value="UniProtKB-KW"/>
</dbReference>
<evidence type="ECO:0000256" key="6">
    <source>
        <dbReference type="ARBA" id="ARBA00023125"/>
    </source>
</evidence>
<name>A0A8G2BJF5_9PROT</name>
<evidence type="ECO:0000256" key="8">
    <source>
        <dbReference type="RuleBase" id="RU364100"/>
    </source>
</evidence>
<dbReference type="Proteomes" id="UP000198615">
    <property type="component" value="Unassembled WGS sequence"/>
</dbReference>
<evidence type="ECO:0000256" key="4">
    <source>
        <dbReference type="ARBA" id="ARBA00022801"/>
    </source>
</evidence>
<evidence type="ECO:0000313" key="11">
    <source>
        <dbReference type="Proteomes" id="UP000198615"/>
    </source>
</evidence>
<organism evidence="10 11">
    <name type="scientific">Thalassobaculum litoreum DSM 18839</name>
    <dbReference type="NCBI Taxonomy" id="1123362"/>
    <lineage>
        <taxon>Bacteria</taxon>
        <taxon>Pseudomonadati</taxon>
        <taxon>Pseudomonadota</taxon>
        <taxon>Alphaproteobacteria</taxon>
        <taxon>Rhodospirillales</taxon>
        <taxon>Thalassobaculaceae</taxon>
        <taxon>Thalassobaculum</taxon>
    </lineage>
</organism>
<dbReference type="InterPro" id="IPR036590">
    <property type="entry name" value="SRAP-like"/>
</dbReference>
<keyword evidence="6" id="KW-0238">DNA-binding</keyword>
<keyword evidence="3" id="KW-0227">DNA damage</keyword>
<dbReference type="InterPro" id="IPR003738">
    <property type="entry name" value="SRAP"/>
</dbReference>